<keyword evidence="2" id="KW-1185">Reference proteome</keyword>
<reference evidence="1 2" key="1">
    <citation type="submission" date="2024-08" db="EMBL/GenBank/DDBJ databases">
        <authorList>
            <person name="Cucini C."/>
            <person name="Frati F."/>
        </authorList>
    </citation>
    <scope>NUCLEOTIDE SEQUENCE [LARGE SCALE GENOMIC DNA]</scope>
</reference>
<name>A0ABP1Q4G1_9HEXA</name>
<evidence type="ECO:0000313" key="2">
    <source>
        <dbReference type="Proteomes" id="UP001642540"/>
    </source>
</evidence>
<gene>
    <name evidence="1" type="ORF">ODALV1_LOCUS6738</name>
</gene>
<dbReference type="EMBL" id="CAXLJM020000020">
    <property type="protein sequence ID" value="CAL8087431.1"/>
    <property type="molecule type" value="Genomic_DNA"/>
</dbReference>
<dbReference type="Proteomes" id="UP001642540">
    <property type="component" value="Unassembled WGS sequence"/>
</dbReference>
<protein>
    <submittedName>
        <fullName evidence="1">Uncharacterized protein</fullName>
    </submittedName>
</protein>
<accession>A0ABP1Q4G1</accession>
<comment type="caution">
    <text evidence="1">The sequence shown here is derived from an EMBL/GenBank/DDBJ whole genome shotgun (WGS) entry which is preliminary data.</text>
</comment>
<organism evidence="1 2">
    <name type="scientific">Orchesella dallaii</name>
    <dbReference type="NCBI Taxonomy" id="48710"/>
    <lineage>
        <taxon>Eukaryota</taxon>
        <taxon>Metazoa</taxon>
        <taxon>Ecdysozoa</taxon>
        <taxon>Arthropoda</taxon>
        <taxon>Hexapoda</taxon>
        <taxon>Collembola</taxon>
        <taxon>Entomobryomorpha</taxon>
        <taxon>Entomobryoidea</taxon>
        <taxon>Orchesellidae</taxon>
        <taxon>Orchesellinae</taxon>
        <taxon>Orchesella</taxon>
    </lineage>
</organism>
<sequence>MSRFSDCQQRLLIDQNLKYVHWGDEDIIKGLSLFSLSPKGYDVVREQWLIPLPTGRTLQKYLELIPIAPDEPLPLVFQALNRQFIETKFDSLFTQCIMGLDEVAVDDRFCYDRKLDQVFGGIKYAAVYCARGLFNKSWKMPLQFLNNCSI</sequence>
<evidence type="ECO:0000313" key="1">
    <source>
        <dbReference type="EMBL" id="CAL8087431.1"/>
    </source>
</evidence>
<proteinExistence type="predicted"/>